<dbReference type="Pfam" id="PF01145">
    <property type="entry name" value="Band_7"/>
    <property type="match status" value="1"/>
</dbReference>
<feature type="coiled-coil region" evidence="2">
    <location>
        <begin position="156"/>
        <end position="230"/>
    </location>
</feature>
<dbReference type="GO" id="GO:0016020">
    <property type="term" value="C:membrane"/>
    <property type="evidence" value="ECO:0007669"/>
    <property type="project" value="UniProtKB-SubCell"/>
</dbReference>
<evidence type="ECO:0000313" key="5">
    <source>
        <dbReference type="EMBL" id="ACY16751.1"/>
    </source>
</evidence>
<name>D0LL31_HALO1</name>
<organism evidence="5 6">
    <name type="scientific">Haliangium ochraceum (strain DSM 14365 / JCM 11303 / SMP-2)</name>
    <dbReference type="NCBI Taxonomy" id="502025"/>
    <lineage>
        <taxon>Bacteria</taxon>
        <taxon>Pseudomonadati</taxon>
        <taxon>Myxococcota</taxon>
        <taxon>Polyangia</taxon>
        <taxon>Haliangiales</taxon>
        <taxon>Kofleriaceae</taxon>
        <taxon>Haliangium</taxon>
    </lineage>
</organism>
<feature type="transmembrane region" description="Helical" evidence="3">
    <location>
        <begin position="7"/>
        <end position="29"/>
    </location>
</feature>
<dbReference type="EMBL" id="CP001804">
    <property type="protein sequence ID" value="ACY16751.1"/>
    <property type="molecule type" value="Genomic_DNA"/>
</dbReference>
<proteinExistence type="predicted"/>
<dbReference type="HOGENOM" id="CLU_682903_0_0_7"/>
<evidence type="ECO:0000259" key="4">
    <source>
        <dbReference type="Pfam" id="PF01145"/>
    </source>
</evidence>
<protein>
    <submittedName>
        <fullName evidence="5">Band 7 protein</fullName>
    </submittedName>
</protein>
<keyword evidence="3" id="KW-0812">Transmembrane</keyword>
<accession>D0LL31</accession>
<dbReference type="OrthoDB" id="5493862at2"/>
<feature type="domain" description="Band 7" evidence="4">
    <location>
        <begin position="28"/>
        <end position="221"/>
    </location>
</feature>
<keyword evidence="6" id="KW-1185">Reference proteome</keyword>
<dbReference type="AlphaFoldDB" id="D0LL31"/>
<gene>
    <name evidence="5" type="ordered locus">Hoch_4254</name>
</gene>
<keyword evidence="3" id="KW-1133">Transmembrane helix</keyword>
<reference evidence="5 6" key="1">
    <citation type="journal article" date="2010" name="Stand. Genomic Sci.">
        <title>Complete genome sequence of Haliangium ochraceum type strain (SMP-2).</title>
        <authorList>
            <consortium name="US DOE Joint Genome Institute (JGI-PGF)"/>
            <person name="Ivanova N."/>
            <person name="Daum C."/>
            <person name="Lang E."/>
            <person name="Abt B."/>
            <person name="Kopitz M."/>
            <person name="Saunders E."/>
            <person name="Lapidus A."/>
            <person name="Lucas S."/>
            <person name="Glavina Del Rio T."/>
            <person name="Nolan M."/>
            <person name="Tice H."/>
            <person name="Copeland A."/>
            <person name="Cheng J.F."/>
            <person name="Chen F."/>
            <person name="Bruce D."/>
            <person name="Goodwin L."/>
            <person name="Pitluck S."/>
            <person name="Mavromatis K."/>
            <person name="Pati A."/>
            <person name="Mikhailova N."/>
            <person name="Chen A."/>
            <person name="Palaniappan K."/>
            <person name="Land M."/>
            <person name="Hauser L."/>
            <person name="Chang Y.J."/>
            <person name="Jeffries C.D."/>
            <person name="Detter J.C."/>
            <person name="Brettin T."/>
            <person name="Rohde M."/>
            <person name="Goker M."/>
            <person name="Bristow J."/>
            <person name="Markowitz V."/>
            <person name="Eisen J.A."/>
            <person name="Hugenholtz P."/>
            <person name="Kyrpides N.C."/>
            <person name="Klenk H.P."/>
        </authorList>
    </citation>
    <scope>NUCLEOTIDE SEQUENCE [LARGE SCALE GENOMIC DNA]</scope>
    <source>
        <strain evidence="6">DSM 14365 / CIP 107738 / JCM 11303 / AJ 13395 / SMP-2</strain>
    </source>
</reference>
<keyword evidence="3" id="KW-0472">Membrane</keyword>
<evidence type="ECO:0000256" key="1">
    <source>
        <dbReference type="ARBA" id="ARBA00004167"/>
    </source>
</evidence>
<dbReference type="eggNOG" id="COG0330">
    <property type="taxonomic scope" value="Bacteria"/>
</dbReference>
<evidence type="ECO:0000256" key="2">
    <source>
        <dbReference type="SAM" id="Coils"/>
    </source>
</evidence>
<evidence type="ECO:0000313" key="6">
    <source>
        <dbReference type="Proteomes" id="UP000001880"/>
    </source>
</evidence>
<dbReference type="InterPro" id="IPR036013">
    <property type="entry name" value="Band_7/SPFH_dom_sf"/>
</dbReference>
<sequence>MNQIARLCMVFVLVVVALWIVPSLLLTTIEPGTVGVRQSALSGVSDEDLEPGWRMRIPGVHKVIVLPAHYIILEYVADEGGQSLQIRTKDNNIVELDVSVPVRIRPGEAHALVESGNHMVDTDGRERFQRLAQETTVSVLREHLADLDSPGFYTTERRLEAAANSLEALNEALAELHLEAETVLIRAITFRSEYENQLQQIQLNEQNKLLDQASERVAEQQQQLDNYVQGTRALSAAREQDWIKRQADLERAYQVGFLDIEADNNGVGAARRVLDELSEEERAAVRARATDVLALEGEALTDAYLLGIKNIEAETREYSKRIQAESDAISARLAAEGAAKLAEVRGAFEQRINALLSSPSGRAYVAWKSAAYVTFDKELVFSSRDGVPALLRLRDFAQQFMGR</sequence>
<comment type="subcellular location">
    <subcellularLocation>
        <location evidence="1">Membrane</location>
        <topology evidence="1">Single-pass membrane protein</topology>
    </subcellularLocation>
</comment>
<dbReference type="RefSeq" id="WP_012829349.1">
    <property type="nucleotide sequence ID" value="NC_013440.1"/>
</dbReference>
<keyword evidence="2" id="KW-0175">Coiled coil</keyword>
<dbReference type="STRING" id="502025.Hoch_4254"/>
<dbReference type="KEGG" id="hoh:Hoch_4254"/>
<dbReference type="SUPFAM" id="SSF117892">
    <property type="entry name" value="Band 7/SPFH domain"/>
    <property type="match status" value="1"/>
</dbReference>
<dbReference type="Gene3D" id="3.30.479.30">
    <property type="entry name" value="Band 7 domain"/>
    <property type="match status" value="1"/>
</dbReference>
<dbReference type="InterPro" id="IPR001107">
    <property type="entry name" value="Band_7"/>
</dbReference>
<dbReference type="Proteomes" id="UP000001880">
    <property type="component" value="Chromosome"/>
</dbReference>
<evidence type="ECO:0000256" key="3">
    <source>
        <dbReference type="SAM" id="Phobius"/>
    </source>
</evidence>